<evidence type="ECO:0000313" key="2">
    <source>
        <dbReference type="EMBL" id="KAJ3165822.1"/>
    </source>
</evidence>
<dbReference type="AlphaFoldDB" id="A0AAD5TB92"/>
<evidence type="ECO:0000313" key="3">
    <source>
        <dbReference type="Proteomes" id="UP001212152"/>
    </source>
</evidence>
<name>A0AAD5TB92_9FUNG</name>
<proteinExistence type="predicted"/>
<evidence type="ECO:0000256" key="1">
    <source>
        <dbReference type="SAM" id="MobiDB-lite"/>
    </source>
</evidence>
<dbReference type="Proteomes" id="UP001212152">
    <property type="component" value="Unassembled WGS sequence"/>
</dbReference>
<sequence length="515" mass="56837">MLTVNPEVLDAMHFDAQSTEVRGMLKCVNETPCDQQCPAGSAHPRVSEAERNEQNGWQSGELDSDSEESQPGAASIVKHSDSGCAYRSETPQDFNEHEGNEEHRTKATVAVQRSLPAGNVLCPGSDDGLKACTNEDVFAIAKEFSKIASDFKRAVNFEMPKYHLNFVQDYEDFLHAHCRINDVDYKSLPRILCYPMELADLFTDKRDDGYGKMLRHLKTSESETELRETITLLNIEIAALKAAATAVPAPQVNTAVVPEPQFIPESVPTPLIVTTVVSERQCVAARVPVPQVIPESVPEPQVVTQANKFAAHLELLSPSLREILIGFYASTDACPFASLIVPGEKKPSLKAGLAAEVSIAECAMANKRRKIAQAAKTADAVDDLFKACDFGGIADIEQVLALAVIHSTYDNLKKPNGSIDKEKQRAFREKLDSRAKHRGSGIQNWDHVKQHARVVDMLISKLGPSIMIYVSKDIKRFRCNVNKGGFRAGNESVPFLSRNKEFYESFIQDCARQAH</sequence>
<protein>
    <submittedName>
        <fullName evidence="2">Uncharacterized protein</fullName>
    </submittedName>
</protein>
<dbReference type="EMBL" id="JADGJQ010000198">
    <property type="protein sequence ID" value="KAJ3165822.1"/>
    <property type="molecule type" value="Genomic_DNA"/>
</dbReference>
<organism evidence="2 3">
    <name type="scientific">Geranomyces variabilis</name>
    <dbReference type="NCBI Taxonomy" id="109894"/>
    <lineage>
        <taxon>Eukaryota</taxon>
        <taxon>Fungi</taxon>
        <taxon>Fungi incertae sedis</taxon>
        <taxon>Chytridiomycota</taxon>
        <taxon>Chytridiomycota incertae sedis</taxon>
        <taxon>Chytridiomycetes</taxon>
        <taxon>Spizellomycetales</taxon>
        <taxon>Powellomycetaceae</taxon>
        <taxon>Geranomyces</taxon>
    </lineage>
</organism>
<keyword evidence="3" id="KW-1185">Reference proteome</keyword>
<gene>
    <name evidence="2" type="ORF">HDU87_002493</name>
</gene>
<accession>A0AAD5TB92</accession>
<feature type="region of interest" description="Disordered" evidence="1">
    <location>
        <begin position="35"/>
        <end position="102"/>
    </location>
</feature>
<reference evidence="2" key="1">
    <citation type="submission" date="2020-05" db="EMBL/GenBank/DDBJ databases">
        <title>Phylogenomic resolution of chytrid fungi.</title>
        <authorList>
            <person name="Stajich J.E."/>
            <person name="Amses K."/>
            <person name="Simmons R."/>
            <person name="Seto K."/>
            <person name="Myers J."/>
            <person name="Bonds A."/>
            <person name="Quandt C.A."/>
            <person name="Barry K."/>
            <person name="Liu P."/>
            <person name="Grigoriev I."/>
            <person name="Longcore J.E."/>
            <person name="James T.Y."/>
        </authorList>
    </citation>
    <scope>NUCLEOTIDE SEQUENCE</scope>
    <source>
        <strain evidence="2">JEL0379</strain>
    </source>
</reference>
<comment type="caution">
    <text evidence="2">The sequence shown here is derived from an EMBL/GenBank/DDBJ whole genome shotgun (WGS) entry which is preliminary data.</text>
</comment>